<gene>
    <name evidence="2" type="ORF">C0Q70_09703</name>
</gene>
<feature type="region of interest" description="Disordered" evidence="1">
    <location>
        <begin position="47"/>
        <end position="72"/>
    </location>
</feature>
<organism evidence="2 3">
    <name type="scientific">Pomacea canaliculata</name>
    <name type="common">Golden apple snail</name>
    <dbReference type="NCBI Taxonomy" id="400727"/>
    <lineage>
        <taxon>Eukaryota</taxon>
        <taxon>Metazoa</taxon>
        <taxon>Spiralia</taxon>
        <taxon>Lophotrochozoa</taxon>
        <taxon>Mollusca</taxon>
        <taxon>Gastropoda</taxon>
        <taxon>Caenogastropoda</taxon>
        <taxon>Architaenioglossa</taxon>
        <taxon>Ampullarioidea</taxon>
        <taxon>Ampullariidae</taxon>
        <taxon>Pomacea</taxon>
    </lineage>
</organism>
<dbReference type="EMBL" id="PZQS01000005">
    <property type="protein sequence ID" value="PVD30437.1"/>
    <property type="molecule type" value="Genomic_DNA"/>
</dbReference>
<accession>A0A2T7PAJ7</accession>
<dbReference type="Proteomes" id="UP000245119">
    <property type="component" value="Linkage Group LG5"/>
</dbReference>
<reference evidence="2 3" key="1">
    <citation type="submission" date="2018-04" db="EMBL/GenBank/DDBJ databases">
        <title>The genome of golden apple snail Pomacea canaliculata provides insight into stress tolerance and invasive adaptation.</title>
        <authorList>
            <person name="Liu C."/>
            <person name="Liu B."/>
            <person name="Ren Y."/>
            <person name="Zhang Y."/>
            <person name="Wang H."/>
            <person name="Li S."/>
            <person name="Jiang F."/>
            <person name="Yin L."/>
            <person name="Zhang G."/>
            <person name="Qian W."/>
            <person name="Fan W."/>
        </authorList>
    </citation>
    <scope>NUCLEOTIDE SEQUENCE [LARGE SCALE GENOMIC DNA]</scope>
    <source>
        <strain evidence="2">SZHN2017</strain>
        <tissue evidence="2">Muscle</tissue>
    </source>
</reference>
<protein>
    <submittedName>
        <fullName evidence="2">Uncharacterized protein</fullName>
    </submittedName>
</protein>
<evidence type="ECO:0000313" key="3">
    <source>
        <dbReference type="Proteomes" id="UP000245119"/>
    </source>
</evidence>
<sequence length="72" mass="8361">MQDLVAKKVASTHRLLGSQINNPFDELASAHRPPMCRDLKLRIHLTRSGEDRWRETKKPEKQTGRTHKDKSN</sequence>
<evidence type="ECO:0000313" key="2">
    <source>
        <dbReference type="EMBL" id="PVD30437.1"/>
    </source>
</evidence>
<evidence type="ECO:0000256" key="1">
    <source>
        <dbReference type="SAM" id="MobiDB-lite"/>
    </source>
</evidence>
<keyword evidence="3" id="KW-1185">Reference proteome</keyword>
<proteinExistence type="predicted"/>
<name>A0A2T7PAJ7_POMCA</name>
<dbReference type="AlphaFoldDB" id="A0A2T7PAJ7"/>
<comment type="caution">
    <text evidence="2">The sequence shown here is derived from an EMBL/GenBank/DDBJ whole genome shotgun (WGS) entry which is preliminary data.</text>
</comment>
<feature type="compositionally biased region" description="Basic and acidic residues" evidence="1">
    <location>
        <begin position="47"/>
        <end position="63"/>
    </location>
</feature>